<organism evidence="2 3">
    <name type="scientific">Gossypium davidsonii</name>
    <name type="common">Davidson's cotton</name>
    <name type="synonym">Gossypium klotzschianum subsp. davidsonii</name>
    <dbReference type="NCBI Taxonomy" id="34287"/>
    <lineage>
        <taxon>Eukaryota</taxon>
        <taxon>Viridiplantae</taxon>
        <taxon>Streptophyta</taxon>
        <taxon>Embryophyta</taxon>
        <taxon>Tracheophyta</taxon>
        <taxon>Spermatophyta</taxon>
        <taxon>Magnoliopsida</taxon>
        <taxon>eudicotyledons</taxon>
        <taxon>Gunneridae</taxon>
        <taxon>Pentapetalae</taxon>
        <taxon>rosids</taxon>
        <taxon>malvids</taxon>
        <taxon>Malvales</taxon>
        <taxon>Malvaceae</taxon>
        <taxon>Malvoideae</taxon>
        <taxon>Gossypium</taxon>
    </lineage>
</organism>
<reference evidence="2 3" key="1">
    <citation type="journal article" date="2019" name="Genome Biol. Evol.">
        <title>Insights into the evolution of the New World diploid cottons (Gossypium, subgenus Houzingenia) based on genome sequencing.</title>
        <authorList>
            <person name="Grover C.E."/>
            <person name="Arick M.A. 2nd"/>
            <person name="Thrash A."/>
            <person name="Conover J.L."/>
            <person name="Sanders W.S."/>
            <person name="Peterson D.G."/>
            <person name="Frelichowski J.E."/>
            <person name="Scheffler J.A."/>
            <person name="Scheffler B.E."/>
            <person name="Wendel J.F."/>
        </authorList>
    </citation>
    <scope>NUCLEOTIDE SEQUENCE [LARGE SCALE GENOMIC DNA]</scope>
    <source>
        <strain evidence="2">27</strain>
        <tissue evidence="2">Leaf</tissue>
    </source>
</reference>
<evidence type="ECO:0000259" key="1">
    <source>
        <dbReference type="Pfam" id="PF13456"/>
    </source>
</evidence>
<feature type="non-terminal residue" evidence="2">
    <location>
        <position position="454"/>
    </location>
</feature>
<dbReference type="EMBL" id="JABFAC010000011">
    <property type="protein sequence ID" value="MBA0629566.1"/>
    <property type="molecule type" value="Genomic_DNA"/>
</dbReference>
<feature type="domain" description="RNase H type-1" evidence="1">
    <location>
        <begin position="322"/>
        <end position="434"/>
    </location>
</feature>
<evidence type="ECO:0000313" key="2">
    <source>
        <dbReference type="EMBL" id="MBA0629566.1"/>
    </source>
</evidence>
<keyword evidence="3" id="KW-1185">Reference proteome</keyword>
<dbReference type="PANTHER" id="PTHR33116:SF86">
    <property type="entry name" value="REVERSE TRANSCRIPTASE DOMAIN-CONTAINING PROTEIN"/>
    <property type="match status" value="1"/>
</dbReference>
<dbReference type="CDD" id="cd06222">
    <property type="entry name" value="RNase_H_like"/>
    <property type="match status" value="1"/>
</dbReference>
<dbReference type="PANTHER" id="PTHR33116">
    <property type="entry name" value="REVERSE TRANSCRIPTASE ZINC-BINDING DOMAIN-CONTAINING PROTEIN-RELATED-RELATED"/>
    <property type="match status" value="1"/>
</dbReference>
<dbReference type="SUPFAM" id="SSF53098">
    <property type="entry name" value="Ribonuclease H-like"/>
    <property type="match status" value="1"/>
</dbReference>
<dbReference type="InterPro" id="IPR012337">
    <property type="entry name" value="RNaseH-like_sf"/>
</dbReference>
<dbReference type="Proteomes" id="UP000593561">
    <property type="component" value="Unassembled WGS sequence"/>
</dbReference>
<gene>
    <name evidence="2" type="ORF">Godav_024105</name>
</gene>
<dbReference type="Pfam" id="PF13456">
    <property type="entry name" value="RVT_3"/>
    <property type="match status" value="1"/>
</dbReference>
<dbReference type="InterPro" id="IPR036397">
    <property type="entry name" value="RNaseH_sf"/>
</dbReference>
<dbReference type="GO" id="GO:0004523">
    <property type="term" value="F:RNA-DNA hybrid ribonuclease activity"/>
    <property type="evidence" value="ECO:0007669"/>
    <property type="project" value="InterPro"/>
</dbReference>
<dbReference type="InterPro" id="IPR002156">
    <property type="entry name" value="RNaseH_domain"/>
</dbReference>
<comment type="caution">
    <text evidence="2">The sequence shown here is derived from an EMBL/GenBank/DDBJ whole genome shotgun (WGS) entry which is preliminary data.</text>
</comment>
<protein>
    <recommendedName>
        <fullName evidence="1">RNase H type-1 domain-containing protein</fullName>
    </recommendedName>
</protein>
<name>A0A7J8SVJ0_GOSDV</name>
<dbReference type="GO" id="GO:0003676">
    <property type="term" value="F:nucleic acid binding"/>
    <property type="evidence" value="ECO:0007669"/>
    <property type="project" value="InterPro"/>
</dbReference>
<dbReference type="InterPro" id="IPR044730">
    <property type="entry name" value="RNase_H-like_dom_plant"/>
</dbReference>
<dbReference type="AlphaFoldDB" id="A0A7J8SVJ0"/>
<accession>A0A7J8SVJ0</accession>
<sequence length="454" mass="52055">MRGLPSNIFARLKSRDIAFLEKTILNEEIKRALFDMDPCTQSQWDIVEQAGFINGRNISNNVIIAQKVIHSMRSKEIGKKLDVIKLDLEKASDRIFWNGVPTQKFKQIREVKHGCSLSPYLFVLCIEWLGYIIHAKIDATYPLKGILRHFCEFSGHKISAQKSNMYFSKGVEVDLCVQISQLFGFQEVHNLGIYLGVPLLHNWVTKSTLNFVVKKMRHKLQSWEARKLSIAGRITLAQSVLLAIPNYFMQSMLIRKGVCAEIKRIVRQFIWDHSSGHPKLALSPKKMFYGCESFEQNIARRINSWSPLPRVNVCTYGVHSLRNSGSAFAGSVVRDPVGNWILRFNCYLGRCTPFEVELWGILDKLLILLNKGYKRATIQIDNLEVVNALTVKGSEDSGTTLIRRIQRIMNFEGQWEIRYILRECNLIADRLAKLSLAWQSSLQIFVVPPNNVLK</sequence>
<proteinExistence type="predicted"/>
<evidence type="ECO:0000313" key="3">
    <source>
        <dbReference type="Proteomes" id="UP000593561"/>
    </source>
</evidence>
<dbReference type="Gene3D" id="3.30.420.10">
    <property type="entry name" value="Ribonuclease H-like superfamily/Ribonuclease H"/>
    <property type="match status" value="1"/>
</dbReference>